<keyword evidence="5" id="KW-0802">TPR repeat</keyword>
<dbReference type="PROSITE" id="PS00108">
    <property type="entry name" value="PROTEIN_KINASE_ST"/>
    <property type="match status" value="1"/>
</dbReference>
<dbReference type="Pfam" id="PF00069">
    <property type="entry name" value="Pkinase"/>
    <property type="match status" value="1"/>
</dbReference>
<evidence type="ECO:0000256" key="1">
    <source>
        <dbReference type="ARBA" id="ARBA00022679"/>
    </source>
</evidence>
<dbReference type="EMBL" id="JBJYXY010000001">
    <property type="protein sequence ID" value="MFN2976236.1"/>
    <property type="molecule type" value="Genomic_DNA"/>
</dbReference>
<dbReference type="PANTHER" id="PTHR43289:SF34">
    <property type="entry name" value="SERINE_THREONINE-PROTEIN KINASE YBDM-RELATED"/>
    <property type="match status" value="1"/>
</dbReference>
<evidence type="ECO:0000313" key="10">
    <source>
        <dbReference type="EMBL" id="MFN2976236.1"/>
    </source>
</evidence>
<keyword evidence="1" id="KW-0808">Transferase</keyword>
<dbReference type="RefSeq" id="WP_263412277.1">
    <property type="nucleotide sequence ID" value="NZ_BAABBH010000001.1"/>
</dbReference>
<dbReference type="CDD" id="cd14014">
    <property type="entry name" value="STKc_PknB_like"/>
    <property type="match status" value="1"/>
</dbReference>
<dbReference type="InterPro" id="IPR011990">
    <property type="entry name" value="TPR-like_helical_dom_sf"/>
</dbReference>
<dbReference type="Gene3D" id="1.25.40.10">
    <property type="entry name" value="Tetratricopeptide repeat domain"/>
    <property type="match status" value="3"/>
</dbReference>
<feature type="domain" description="Protein kinase" evidence="9">
    <location>
        <begin position="38"/>
        <end position="306"/>
    </location>
</feature>
<keyword evidence="8" id="KW-0812">Transmembrane</keyword>
<dbReference type="PROSITE" id="PS50005">
    <property type="entry name" value="TPR"/>
    <property type="match status" value="2"/>
</dbReference>
<dbReference type="SUPFAM" id="SSF48452">
    <property type="entry name" value="TPR-like"/>
    <property type="match status" value="2"/>
</dbReference>
<keyword evidence="2 6" id="KW-0547">Nucleotide-binding</keyword>
<evidence type="ECO:0000256" key="5">
    <source>
        <dbReference type="PROSITE-ProRule" id="PRU00339"/>
    </source>
</evidence>
<keyword evidence="3" id="KW-0418">Kinase</keyword>
<dbReference type="Pfam" id="PF13374">
    <property type="entry name" value="TPR_10"/>
    <property type="match status" value="1"/>
</dbReference>
<gene>
    <name evidence="10" type="ORF">ACK2TP_10730</name>
</gene>
<keyword evidence="4 6" id="KW-0067">ATP-binding</keyword>
<dbReference type="InterPro" id="IPR000719">
    <property type="entry name" value="Prot_kinase_dom"/>
</dbReference>
<proteinExistence type="predicted"/>
<evidence type="ECO:0000259" key="9">
    <source>
        <dbReference type="PROSITE" id="PS50011"/>
    </source>
</evidence>
<feature type="transmembrane region" description="Helical" evidence="8">
    <location>
        <begin position="334"/>
        <end position="355"/>
    </location>
</feature>
<keyword evidence="11" id="KW-1185">Reference proteome</keyword>
<feature type="compositionally biased region" description="Polar residues" evidence="7">
    <location>
        <begin position="839"/>
        <end position="848"/>
    </location>
</feature>
<dbReference type="InterPro" id="IPR019734">
    <property type="entry name" value="TPR_rpt"/>
</dbReference>
<protein>
    <submittedName>
        <fullName evidence="10">Tetratricopeptide repeat protein</fullName>
    </submittedName>
</protein>
<organism evidence="10 11">
    <name type="scientific">Terriglobus aquaticus</name>
    <dbReference type="NCBI Taxonomy" id="940139"/>
    <lineage>
        <taxon>Bacteria</taxon>
        <taxon>Pseudomonadati</taxon>
        <taxon>Acidobacteriota</taxon>
        <taxon>Terriglobia</taxon>
        <taxon>Terriglobales</taxon>
        <taxon>Acidobacteriaceae</taxon>
        <taxon>Terriglobus</taxon>
    </lineage>
</organism>
<dbReference type="InterPro" id="IPR008271">
    <property type="entry name" value="Ser/Thr_kinase_AS"/>
</dbReference>
<dbReference type="SMART" id="SM00220">
    <property type="entry name" value="S_TKc"/>
    <property type="match status" value="1"/>
</dbReference>
<evidence type="ECO:0000313" key="11">
    <source>
        <dbReference type="Proteomes" id="UP001634747"/>
    </source>
</evidence>
<evidence type="ECO:0000256" key="7">
    <source>
        <dbReference type="SAM" id="MobiDB-lite"/>
    </source>
</evidence>
<dbReference type="Gene3D" id="3.30.200.20">
    <property type="entry name" value="Phosphorylase Kinase, domain 1"/>
    <property type="match status" value="1"/>
</dbReference>
<sequence length="848" mass="91925">MANALSEPDLEMEEAVLNAARHAAVFSSHGAGDRIGAYRILDMIGHGGMGVVYRAERADGAFDQVVALKVVGAGLGAGEALLNRFRTERQVLAALAHPHIARLLDGGLTPAGLPYLVLEYIEGENLLAYARSHALSVEARLALFAQVCAAVEYAHGNLIVHRDLKPGNVLVTADGDAKLLDFGIAKLLEDGRDANMTMVAERMMTPEYASPEQVRGGRITTATDVWGLGVLLYELLTEQTPFSLTGRSPAEAERLVCETAPPPPSERSGSAGFKVDRDLDRIVLKAMHREPERRYGSAAALADDLLRFRQGFPVLARPDSARYRAAKFIRRNRAWVAAAALFAVTVIALGALLVVQARRAQREAASADAVSQYLISLFNSAQPDSTQGRSTSARELLDTGVVQLDTAWKGDLTAKARLLSTLGSVYFQLGSLPEAKRLFRQAKAIYLALPAHDPAAIADVLNSLGEAELEDGDYQDSLRDYSEAVNLFSRYRPESSELADSMDGLSGILWEMGDFAGSEKYHLASIAMASRVIGPDAPMTLVDKNNLSVLYLDMGRFREAERIDREVLATRRRIFGERNSHTASSTDHLGVVLEHEGRFREALPLLTHALELRRELYGEQHPKIASSLLHLSHYYRDTDDPAKAEPFAREGLRMYRKVAAEGNLEVAAAEDELGLTLLAQQRLDEAATHLNLAFDLRRAQCMEHHALLSQSEEQLGELLLAEGKRAQALRETRNAMAETRLAYPQQNIWWAAGYINLGAALAANGDAADASNAYRNALTIARTNFGDAAHPVTADAEEGLGVVALQQGDHAEGQTMAASCPGDARGMGGTRQPGAAADPTQSCSLQIT</sequence>
<dbReference type="Proteomes" id="UP001634747">
    <property type="component" value="Unassembled WGS sequence"/>
</dbReference>
<dbReference type="Gene3D" id="1.10.510.10">
    <property type="entry name" value="Transferase(Phosphotransferase) domain 1"/>
    <property type="match status" value="1"/>
</dbReference>
<dbReference type="Pfam" id="PF13424">
    <property type="entry name" value="TPR_12"/>
    <property type="match status" value="3"/>
</dbReference>
<accession>A0ABW9KKB5</accession>
<dbReference type="SUPFAM" id="SSF56112">
    <property type="entry name" value="Protein kinase-like (PK-like)"/>
    <property type="match status" value="1"/>
</dbReference>
<dbReference type="InterPro" id="IPR017441">
    <property type="entry name" value="Protein_kinase_ATP_BS"/>
</dbReference>
<name>A0ABW9KKB5_9BACT</name>
<dbReference type="PROSITE" id="PS50011">
    <property type="entry name" value="PROTEIN_KINASE_DOM"/>
    <property type="match status" value="1"/>
</dbReference>
<comment type="caution">
    <text evidence="10">The sequence shown here is derived from an EMBL/GenBank/DDBJ whole genome shotgun (WGS) entry which is preliminary data.</text>
</comment>
<dbReference type="InterPro" id="IPR011009">
    <property type="entry name" value="Kinase-like_dom_sf"/>
</dbReference>
<keyword evidence="8" id="KW-1133">Transmembrane helix</keyword>
<evidence type="ECO:0000256" key="4">
    <source>
        <dbReference type="ARBA" id="ARBA00022840"/>
    </source>
</evidence>
<evidence type="ECO:0000256" key="6">
    <source>
        <dbReference type="PROSITE-ProRule" id="PRU10141"/>
    </source>
</evidence>
<dbReference type="PROSITE" id="PS00107">
    <property type="entry name" value="PROTEIN_KINASE_ATP"/>
    <property type="match status" value="1"/>
</dbReference>
<feature type="region of interest" description="Disordered" evidence="7">
    <location>
        <begin position="827"/>
        <end position="848"/>
    </location>
</feature>
<reference evidence="10 11" key="1">
    <citation type="submission" date="2024-12" db="EMBL/GenBank/DDBJ databases">
        <authorList>
            <person name="Lee Y."/>
        </authorList>
    </citation>
    <scope>NUCLEOTIDE SEQUENCE [LARGE SCALE GENOMIC DNA]</scope>
    <source>
        <strain evidence="10 11">03SUJ4</strain>
    </source>
</reference>
<evidence type="ECO:0000256" key="2">
    <source>
        <dbReference type="ARBA" id="ARBA00022741"/>
    </source>
</evidence>
<keyword evidence="8" id="KW-0472">Membrane</keyword>
<feature type="repeat" description="TPR" evidence="5">
    <location>
        <begin position="458"/>
        <end position="491"/>
    </location>
</feature>
<feature type="binding site" evidence="6">
    <location>
        <position position="69"/>
    </location>
    <ligand>
        <name>ATP</name>
        <dbReference type="ChEBI" id="CHEBI:30616"/>
    </ligand>
</feature>
<evidence type="ECO:0000256" key="3">
    <source>
        <dbReference type="ARBA" id="ARBA00022777"/>
    </source>
</evidence>
<evidence type="ECO:0000256" key="8">
    <source>
        <dbReference type="SAM" id="Phobius"/>
    </source>
</evidence>
<feature type="repeat" description="TPR" evidence="5">
    <location>
        <begin position="751"/>
        <end position="784"/>
    </location>
</feature>
<dbReference type="PANTHER" id="PTHR43289">
    <property type="entry name" value="MITOGEN-ACTIVATED PROTEIN KINASE KINASE KINASE 20-RELATED"/>
    <property type="match status" value="1"/>
</dbReference>
<dbReference type="SMART" id="SM00028">
    <property type="entry name" value="TPR"/>
    <property type="match status" value="6"/>
</dbReference>